<dbReference type="KEGG" id="osn:115212042"/>
<proteinExistence type="predicted"/>
<dbReference type="Proteomes" id="UP000515154">
    <property type="component" value="Linkage group LG5"/>
</dbReference>
<dbReference type="SMART" id="SM00490">
    <property type="entry name" value="HELICc"/>
    <property type="match status" value="1"/>
</dbReference>
<keyword evidence="4 12" id="KW-0347">Helicase</keyword>
<dbReference type="PANTHER" id="PTHR47959:SF13">
    <property type="entry name" value="ATP-DEPENDENT RNA HELICASE RHLE"/>
    <property type="match status" value="1"/>
</dbReference>
<evidence type="ECO:0000259" key="10">
    <source>
        <dbReference type="PROSITE" id="PS51195"/>
    </source>
</evidence>
<evidence type="ECO:0000256" key="5">
    <source>
        <dbReference type="ARBA" id="ARBA00022840"/>
    </source>
</evidence>
<dbReference type="GO" id="GO:0003724">
    <property type="term" value="F:RNA helicase activity"/>
    <property type="evidence" value="ECO:0007669"/>
    <property type="project" value="UniProtKB-EC"/>
</dbReference>
<dbReference type="InterPro" id="IPR011545">
    <property type="entry name" value="DEAD/DEAH_box_helicase_dom"/>
</dbReference>
<dbReference type="GO" id="GO:0005524">
    <property type="term" value="F:ATP binding"/>
    <property type="evidence" value="ECO:0007669"/>
    <property type="project" value="UniProtKB-KW"/>
</dbReference>
<feature type="domain" description="Helicase C-terminal" evidence="9">
    <location>
        <begin position="264"/>
        <end position="408"/>
    </location>
</feature>
<dbReference type="RefSeq" id="XP_029636705.1">
    <property type="nucleotide sequence ID" value="XM_029780845.2"/>
</dbReference>
<evidence type="ECO:0000256" key="2">
    <source>
        <dbReference type="ARBA" id="ARBA00022741"/>
    </source>
</evidence>
<dbReference type="SMART" id="SM00487">
    <property type="entry name" value="DEXDc"/>
    <property type="match status" value="1"/>
</dbReference>
<dbReference type="Pfam" id="PF00271">
    <property type="entry name" value="Helicase_C"/>
    <property type="match status" value="1"/>
</dbReference>
<feature type="region of interest" description="Disordered" evidence="7">
    <location>
        <begin position="918"/>
        <end position="954"/>
    </location>
</feature>
<dbReference type="InterPro" id="IPR027417">
    <property type="entry name" value="P-loop_NTPase"/>
</dbReference>
<evidence type="ECO:0000256" key="4">
    <source>
        <dbReference type="ARBA" id="ARBA00022806"/>
    </source>
</evidence>
<dbReference type="PANTHER" id="PTHR47959">
    <property type="entry name" value="ATP-DEPENDENT RNA HELICASE RHLE-RELATED"/>
    <property type="match status" value="1"/>
</dbReference>
<reference evidence="12" key="1">
    <citation type="submission" date="2025-08" db="UniProtKB">
        <authorList>
            <consortium name="RefSeq"/>
        </authorList>
    </citation>
    <scope>IDENTIFICATION</scope>
</reference>
<feature type="short sequence motif" description="Q motif" evidence="6">
    <location>
        <begin position="27"/>
        <end position="55"/>
    </location>
</feature>
<name>A0A6P7SEX3_9MOLL</name>
<evidence type="ECO:0000313" key="11">
    <source>
        <dbReference type="Proteomes" id="UP000515154"/>
    </source>
</evidence>
<evidence type="ECO:0000313" key="12">
    <source>
        <dbReference type="RefSeq" id="XP_029636705.1"/>
    </source>
</evidence>
<dbReference type="CDD" id="cd17943">
    <property type="entry name" value="DEADc_DDX20"/>
    <property type="match status" value="1"/>
</dbReference>
<dbReference type="EC" id="3.6.4.13" evidence="1"/>
<dbReference type="CDD" id="cd18787">
    <property type="entry name" value="SF2_C_DEAD"/>
    <property type="match status" value="1"/>
</dbReference>
<dbReference type="SUPFAM" id="SSF52540">
    <property type="entry name" value="P-loop containing nucleoside triphosphate hydrolases"/>
    <property type="match status" value="1"/>
</dbReference>
<accession>A0A6P7SEX3</accession>
<feature type="region of interest" description="Disordered" evidence="7">
    <location>
        <begin position="825"/>
        <end position="846"/>
    </location>
</feature>
<dbReference type="InterPro" id="IPR014014">
    <property type="entry name" value="RNA_helicase_DEAD_Q_motif"/>
</dbReference>
<dbReference type="PROSITE" id="PS51194">
    <property type="entry name" value="HELICASE_CTER"/>
    <property type="match status" value="1"/>
</dbReference>
<organism evidence="11 12">
    <name type="scientific">Octopus sinensis</name>
    <name type="common">East Asian common octopus</name>
    <dbReference type="NCBI Taxonomy" id="2607531"/>
    <lineage>
        <taxon>Eukaryota</taxon>
        <taxon>Metazoa</taxon>
        <taxon>Spiralia</taxon>
        <taxon>Lophotrochozoa</taxon>
        <taxon>Mollusca</taxon>
        <taxon>Cephalopoda</taxon>
        <taxon>Coleoidea</taxon>
        <taxon>Octopodiformes</taxon>
        <taxon>Octopoda</taxon>
        <taxon>Incirrata</taxon>
        <taxon>Octopodidae</taxon>
        <taxon>Octopus</taxon>
    </lineage>
</organism>
<dbReference type="AlphaFoldDB" id="A0A6P7SEX3"/>
<dbReference type="GO" id="GO:0003676">
    <property type="term" value="F:nucleic acid binding"/>
    <property type="evidence" value="ECO:0007669"/>
    <property type="project" value="InterPro"/>
</dbReference>
<feature type="region of interest" description="Disordered" evidence="7">
    <location>
        <begin position="983"/>
        <end position="1014"/>
    </location>
</feature>
<feature type="domain" description="DEAD-box RNA helicase Q" evidence="10">
    <location>
        <begin position="27"/>
        <end position="55"/>
    </location>
</feature>
<dbReference type="PROSITE" id="PS51195">
    <property type="entry name" value="Q_MOTIF"/>
    <property type="match status" value="1"/>
</dbReference>
<dbReference type="Pfam" id="PF00270">
    <property type="entry name" value="DEAD"/>
    <property type="match status" value="1"/>
</dbReference>
<feature type="compositionally biased region" description="Low complexity" evidence="7">
    <location>
        <begin position="825"/>
        <end position="841"/>
    </location>
</feature>
<dbReference type="InterPro" id="IPR014001">
    <property type="entry name" value="Helicase_ATP-bd"/>
</dbReference>
<evidence type="ECO:0000259" key="9">
    <source>
        <dbReference type="PROSITE" id="PS51194"/>
    </source>
</evidence>
<feature type="compositionally biased region" description="Polar residues" evidence="7">
    <location>
        <begin position="452"/>
        <end position="461"/>
    </location>
</feature>
<evidence type="ECO:0000256" key="3">
    <source>
        <dbReference type="ARBA" id="ARBA00022801"/>
    </source>
</evidence>
<keyword evidence="11" id="KW-1185">Reference proteome</keyword>
<feature type="region of interest" description="Disordered" evidence="7">
    <location>
        <begin position="452"/>
        <end position="484"/>
    </location>
</feature>
<evidence type="ECO:0000256" key="7">
    <source>
        <dbReference type="SAM" id="MobiDB-lite"/>
    </source>
</evidence>
<keyword evidence="5" id="KW-0067">ATP-binding</keyword>
<feature type="compositionally biased region" description="Low complexity" evidence="7">
    <location>
        <begin position="992"/>
        <end position="1002"/>
    </location>
</feature>
<dbReference type="InterPro" id="IPR050079">
    <property type="entry name" value="DEAD_box_RNA_helicase"/>
</dbReference>
<sequence>MLPRKVAHNVGNSAVFRTSDIAITEDVTFEGLLLSDDVLKGLQNSGFVKPSPIQLKSIPLGRCGLDLIVQAKAGTGKTCVFTVVALEALQINSPAIQVLVLAPTREIAFQIWQVITSIGSCVTGLKCATFIGGLSVTDDKNNLKICHIAVGTPGRIKFLIEKGYLRTKSIRLFVLDEADQLLDEQFQADINWIYSVLPENKQMLALSATYPEYLAKHLMHYMRNPTYIRLNTSHLALLGIKQYYLKIPYHPLVQKVAEYSAKAAIKILSSVVFNQCLVFSNLQSGAQSLAVQLEEQGWPTCCIAGSLDQKERNEAMASLKSFQCRVLVSTDLTSRGIDAENVNLVINLDLPKNPRVYLHRIGRAGRYGSYGAAITLVAGDVGMKCLKKVESVCNTSLKPLPDPIPHELISEKSSSPNVSLDDLVLSETIPTKQDRNCNNLDTESSLTSVKNFSENNPVKYSNHSDKLNNHPVIPSPEIEMKSNSDQELQHYFSDQNSGYVHLETSTGTALFEAEKTGNKDIKTKETRERSIKHNNQCDDKMSIELSESSEVSEGNNNASEEAKIEIFKVCEKQDSSNVSDDISLKYDQWNQGGLSLDTLNDTESHEQKPEPKIASANDVLFHEQTHYDIVKSTGDQDECHSHRDLTAVIPTESNEVHQQELSHVAKATITAVDSHIEKPDTCATSTENIDELLVEEHISDVSCIRATNGTHHVLSVDADNNHHQASMSQKSTSSCLNNQVDGLWPWGTIPQYKKSKEVGEYSELCKKFKSFQINDNEPKCENIESLMPTTAPLCLESVPNVSSILNKFYRQSSAKLLNEIYDNQPISSSKQQNQNNVNNKDNISEPKMLSADGEEASSVVLPVNAVTNVQCAEENLSKDDCITDDAKTLVNKGERQRYNLVFEKTNTSSKLQVSLKRDEVSGELSPNDSVSKIKTENHKTPRNAGSLRSKPIDVPQKFVPVKNKSNNLKFGSVHVQPDRLKEDFSLSEDSDSSTTSNISSSYSEEDDFSESSSSSEYSFSDSLSSISSDVSEPCHKTSAGHNPSFPWQSLTGYPLFYPSYPYHYTWANWMPQACQSVSQRPPVLPVPNPFHSPPTIPPASLTRQQFAHSYFQQYNYIQWMVRNSVLQNK</sequence>
<evidence type="ECO:0000259" key="8">
    <source>
        <dbReference type="PROSITE" id="PS51192"/>
    </source>
</evidence>
<evidence type="ECO:0000256" key="6">
    <source>
        <dbReference type="PROSITE-ProRule" id="PRU00552"/>
    </source>
</evidence>
<keyword evidence="2" id="KW-0547">Nucleotide-binding</keyword>
<evidence type="ECO:0000256" key="1">
    <source>
        <dbReference type="ARBA" id="ARBA00012552"/>
    </source>
</evidence>
<feature type="domain" description="Helicase ATP-binding" evidence="8">
    <location>
        <begin position="58"/>
        <end position="228"/>
    </location>
</feature>
<protein>
    <recommendedName>
        <fullName evidence="1">RNA helicase</fullName>
        <ecNumber evidence="1">3.6.4.13</ecNumber>
    </recommendedName>
</protein>
<dbReference type="Gene3D" id="3.40.50.300">
    <property type="entry name" value="P-loop containing nucleotide triphosphate hydrolases"/>
    <property type="match status" value="2"/>
</dbReference>
<dbReference type="InterPro" id="IPR001650">
    <property type="entry name" value="Helicase_C-like"/>
</dbReference>
<dbReference type="GO" id="GO:0016787">
    <property type="term" value="F:hydrolase activity"/>
    <property type="evidence" value="ECO:0007669"/>
    <property type="project" value="UniProtKB-KW"/>
</dbReference>
<keyword evidence="3" id="KW-0378">Hydrolase</keyword>
<dbReference type="GO" id="GO:0005829">
    <property type="term" value="C:cytosol"/>
    <property type="evidence" value="ECO:0007669"/>
    <property type="project" value="TreeGrafter"/>
</dbReference>
<gene>
    <name evidence="12" type="primary">LOC115212042</name>
</gene>
<dbReference type="PROSITE" id="PS51192">
    <property type="entry name" value="HELICASE_ATP_BIND_1"/>
    <property type="match status" value="1"/>
</dbReference>